<dbReference type="Pfam" id="PF01738">
    <property type="entry name" value="DLH"/>
    <property type="match status" value="1"/>
</dbReference>
<keyword evidence="1" id="KW-0732">Signal</keyword>
<evidence type="ECO:0000256" key="1">
    <source>
        <dbReference type="SAM" id="SignalP"/>
    </source>
</evidence>
<feature type="chain" id="PRO_5045752390" description="Dienelactone hydrolase domain-containing protein" evidence="1">
    <location>
        <begin position="22"/>
        <end position="261"/>
    </location>
</feature>
<feature type="signal peptide" evidence="1">
    <location>
        <begin position="1"/>
        <end position="21"/>
    </location>
</feature>
<dbReference type="PANTHER" id="PTHR22946">
    <property type="entry name" value="DIENELACTONE HYDROLASE DOMAIN-CONTAINING PROTEIN-RELATED"/>
    <property type="match status" value="1"/>
</dbReference>
<dbReference type="EMBL" id="BSOY01000013">
    <property type="protein sequence ID" value="GLS00910.1"/>
    <property type="molecule type" value="Genomic_DNA"/>
</dbReference>
<dbReference type="RefSeq" id="WP_284221638.1">
    <property type="nucleotide sequence ID" value="NZ_BSOY01000013.1"/>
</dbReference>
<dbReference type="InterPro" id="IPR002925">
    <property type="entry name" value="Dienelactn_hydro"/>
</dbReference>
<gene>
    <name evidence="3" type="ORF">GCM10007859_09200</name>
</gene>
<evidence type="ECO:0000313" key="3">
    <source>
        <dbReference type="EMBL" id="GLS00910.1"/>
    </source>
</evidence>
<feature type="domain" description="Dienelactone hydrolase" evidence="2">
    <location>
        <begin position="58"/>
        <end position="238"/>
    </location>
</feature>
<comment type="caution">
    <text evidence="3">The sequence shown here is derived from an EMBL/GenBank/DDBJ whole genome shotgun (WGS) entry which is preliminary data.</text>
</comment>
<dbReference type="Gene3D" id="3.40.50.1820">
    <property type="entry name" value="alpha/beta hydrolase"/>
    <property type="match status" value="1"/>
</dbReference>
<dbReference type="Proteomes" id="UP001156921">
    <property type="component" value="Unassembled WGS sequence"/>
</dbReference>
<keyword evidence="4" id="KW-1185">Reference proteome</keyword>
<evidence type="ECO:0000259" key="2">
    <source>
        <dbReference type="Pfam" id="PF01738"/>
    </source>
</evidence>
<organism evidence="3 4">
    <name type="scientific">Brevundimonas denitrificans</name>
    <dbReference type="NCBI Taxonomy" id="1443434"/>
    <lineage>
        <taxon>Bacteria</taxon>
        <taxon>Pseudomonadati</taxon>
        <taxon>Pseudomonadota</taxon>
        <taxon>Alphaproteobacteria</taxon>
        <taxon>Caulobacterales</taxon>
        <taxon>Caulobacteraceae</taxon>
        <taxon>Brevundimonas</taxon>
    </lineage>
</organism>
<dbReference type="InterPro" id="IPR029058">
    <property type="entry name" value="AB_hydrolase_fold"/>
</dbReference>
<accession>A0ABQ6BFV5</accession>
<sequence length="261" mass="27659">MRLIALIGLLAATMGGPIAQAQTAPDQPQVGRPGCTDDVAVRASRTLVSFESRGRPVQAHLYTPGGEPNGSGVVLLHGARGLSADAATFDPHAIQLASRGYHVLVPNYYDAEPGRARRTGRDMRLWRGVAADGASFLGGRPGMDPERVALWGYSLGGFLAGETAMESDVAAAAVSVAGGLDVGEAGRGGRSVPLLLIHARRDPVISPMSTRRWGDGLQRRGGRVEVQALDWDGHGFDRPTWCAIFGRTRAFLDRALSERDA</sequence>
<evidence type="ECO:0000313" key="4">
    <source>
        <dbReference type="Proteomes" id="UP001156921"/>
    </source>
</evidence>
<protein>
    <recommendedName>
        <fullName evidence="2">Dienelactone hydrolase domain-containing protein</fullName>
    </recommendedName>
</protein>
<dbReference type="InterPro" id="IPR050261">
    <property type="entry name" value="FrsA_esterase"/>
</dbReference>
<dbReference type="SUPFAM" id="SSF53474">
    <property type="entry name" value="alpha/beta-Hydrolases"/>
    <property type="match status" value="1"/>
</dbReference>
<reference evidence="4" key="1">
    <citation type="journal article" date="2019" name="Int. J. Syst. Evol. Microbiol.">
        <title>The Global Catalogue of Microorganisms (GCM) 10K type strain sequencing project: providing services to taxonomists for standard genome sequencing and annotation.</title>
        <authorList>
            <consortium name="The Broad Institute Genomics Platform"/>
            <consortium name="The Broad Institute Genome Sequencing Center for Infectious Disease"/>
            <person name="Wu L."/>
            <person name="Ma J."/>
        </authorList>
    </citation>
    <scope>NUCLEOTIDE SEQUENCE [LARGE SCALE GENOMIC DNA]</scope>
    <source>
        <strain evidence="4">NBRC 110107</strain>
    </source>
</reference>
<name>A0ABQ6BFV5_9CAUL</name>
<proteinExistence type="predicted"/>